<evidence type="ECO:0000313" key="3">
    <source>
        <dbReference type="Proteomes" id="UP000612899"/>
    </source>
</evidence>
<protein>
    <submittedName>
        <fullName evidence="2">Uncharacterized protein</fullName>
    </submittedName>
</protein>
<comment type="caution">
    <text evidence="2">The sequence shown here is derived from an EMBL/GenBank/DDBJ whole genome shotgun (WGS) entry which is preliminary data.</text>
</comment>
<dbReference type="AlphaFoldDB" id="A0A8J3QHV3"/>
<keyword evidence="3" id="KW-1185">Reference proteome</keyword>
<name>A0A8J3QHV3_9ACTN</name>
<gene>
    <name evidence="2" type="ORF">Rhe02_79890</name>
</gene>
<dbReference type="EMBL" id="BONY01000079">
    <property type="protein sequence ID" value="GIH09922.1"/>
    <property type="molecule type" value="Genomic_DNA"/>
</dbReference>
<organism evidence="2 3">
    <name type="scientific">Rhizocola hellebori</name>
    <dbReference type="NCBI Taxonomy" id="1392758"/>
    <lineage>
        <taxon>Bacteria</taxon>
        <taxon>Bacillati</taxon>
        <taxon>Actinomycetota</taxon>
        <taxon>Actinomycetes</taxon>
        <taxon>Micromonosporales</taxon>
        <taxon>Micromonosporaceae</taxon>
        <taxon>Rhizocola</taxon>
    </lineage>
</organism>
<sequence>MPLAQTEAVEAASDIDAGPSGVEPGEQEQERSPISERITRYGAYDRLEG</sequence>
<evidence type="ECO:0000256" key="1">
    <source>
        <dbReference type="SAM" id="MobiDB-lite"/>
    </source>
</evidence>
<reference evidence="2" key="1">
    <citation type="submission" date="2021-01" db="EMBL/GenBank/DDBJ databases">
        <title>Whole genome shotgun sequence of Rhizocola hellebori NBRC 109834.</title>
        <authorList>
            <person name="Komaki H."/>
            <person name="Tamura T."/>
        </authorList>
    </citation>
    <scope>NUCLEOTIDE SEQUENCE</scope>
    <source>
        <strain evidence="2">NBRC 109834</strain>
    </source>
</reference>
<feature type="compositionally biased region" description="Basic and acidic residues" evidence="1">
    <location>
        <begin position="28"/>
        <end position="49"/>
    </location>
</feature>
<dbReference type="RefSeq" id="WP_203913645.1">
    <property type="nucleotide sequence ID" value="NZ_BONY01000079.1"/>
</dbReference>
<evidence type="ECO:0000313" key="2">
    <source>
        <dbReference type="EMBL" id="GIH09922.1"/>
    </source>
</evidence>
<dbReference type="Proteomes" id="UP000612899">
    <property type="component" value="Unassembled WGS sequence"/>
</dbReference>
<feature type="region of interest" description="Disordered" evidence="1">
    <location>
        <begin position="1"/>
        <end position="49"/>
    </location>
</feature>
<accession>A0A8J3QHV3</accession>
<proteinExistence type="predicted"/>